<feature type="signal peptide" evidence="1">
    <location>
        <begin position="1"/>
        <end position="33"/>
    </location>
</feature>
<sequence>MARCRLGSLSSVVVVLASAVLSVSLMTPPSAPATEAKSLEADAVLMDTESLIVGPSGVPIPPQSYIDAVSERFIDPAMPFFPGQPVFSVDHANAVFTPEGLQPLNGIKVLPLDPSVAQGATIVENTIDQQLAAGNDVVYSGYSQSSTIASQVMRDLLALPMAEQPTADQLSFVLLADPNNPDGGLLSRFGDPTLPPLTLPSLQLTFSPATPSNTVWETAIYTREYDGFADFPKYPINFLSTLNAFIGLQTLHSAYPELTPEQLATAVEVPTSAGYTGATTYWMIPTEHLPLAELIRQIPVVGTPLADLLEPDLRVLVNLGYGPDPDVGWSTTGADLPTPFGLFPTFTPEQFDAVVDALVTGTQDGFTKAVGDLQSMDLSAELTGLFAPAPGVDALGTAVSADPITDLTDIVNALSGAASAAYSSLLGLADIANALVLMPVYDLSLFMQEVAEGDLLGAVGMPIAADIALGTLAAGFSLTVVTNAVTAVSDELAGLFAF</sequence>
<accession>A0A1E3TN27</accession>
<dbReference type="InterPro" id="IPR029058">
    <property type="entry name" value="AB_hydrolase_fold"/>
</dbReference>
<organism evidence="3 4">
    <name type="scientific">Mycobacterium shimoidei</name>
    <dbReference type="NCBI Taxonomy" id="29313"/>
    <lineage>
        <taxon>Bacteria</taxon>
        <taxon>Bacillati</taxon>
        <taxon>Actinomycetota</taxon>
        <taxon>Actinomycetes</taxon>
        <taxon>Mycobacteriales</taxon>
        <taxon>Mycobacteriaceae</taxon>
        <taxon>Mycobacterium</taxon>
    </lineage>
</organism>
<reference evidence="3 4" key="1">
    <citation type="submission" date="2018-05" db="EMBL/GenBank/DDBJ databases">
        <authorList>
            <consortium name="IHU Genomes"/>
        </authorList>
    </citation>
    <scope>NUCLEOTIDE SEQUENCE [LARGE SCALE GENOMIC DNA]</scope>
    <source>
        <strain evidence="3 4">P7336</strain>
    </source>
</reference>
<evidence type="ECO:0000313" key="4">
    <source>
        <dbReference type="Proteomes" id="UP000252015"/>
    </source>
</evidence>
<dbReference type="STRING" id="29313.BHQ16_03175"/>
<feature type="domain" description="PE-PPE" evidence="2">
    <location>
        <begin position="92"/>
        <end position="321"/>
    </location>
</feature>
<keyword evidence="4" id="KW-1185">Reference proteome</keyword>
<protein>
    <submittedName>
        <fullName evidence="3">PPE family protein PPE28 [Mycobacterium tuberculosis H37Rv]</fullName>
    </submittedName>
</protein>
<dbReference type="OrthoDB" id="4568361at2"/>
<evidence type="ECO:0000256" key="1">
    <source>
        <dbReference type="SAM" id="SignalP"/>
    </source>
</evidence>
<dbReference type="InterPro" id="IPR013228">
    <property type="entry name" value="PE-PPE_C"/>
</dbReference>
<feature type="chain" id="PRO_5014268483" evidence="1">
    <location>
        <begin position="34"/>
        <end position="498"/>
    </location>
</feature>
<evidence type="ECO:0000259" key="2">
    <source>
        <dbReference type="Pfam" id="PF08237"/>
    </source>
</evidence>
<evidence type="ECO:0000313" key="3">
    <source>
        <dbReference type="EMBL" id="SRX94543.1"/>
    </source>
</evidence>
<dbReference type="AlphaFoldDB" id="A0A1E3TN27"/>
<dbReference type="Gene3D" id="3.40.50.1820">
    <property type="entry name" value="alpha/beta hydrolase"/>
    <property type="match status" value="1"/>
</dbReference>
<dbReference type="Pfam" id="PF08237">
    <property type="entry name" value="PE-PPE"/>
    <property type="match status" value="1"/>
</dbReference>
<dbReference type="Proteomes" id="UP000252015">
    <property type="component" value="Unassembled WGS sequence"/>
</dbReference>
<proteinExistence type="predicted"/>
<gene>
    <name evidence="3" type="ORF">MSP7336_02800</name>
</gene>
<dbReference type="RefSeq" id="WP_069394548.1">
    <property type="nucleotide sequence ID" value="NZ_JACKUN010000028.1"/>
</dbReference>
<dbReference type="EMBL" id="UEGW01000001">
    <property type="protein sequence ID" value="SRX94543.1"/>
    <property type="molecule type" value="Genomic_DNA"/>
</dbReference>
<keyword evidence="1" id="KW-0732">Signal</keyword>
<name>A0A1E3TN27_MYCSH</name>